<dbReference type="SUPFAM" id="SSF52218">
    <property type="entry name" value="Flavoproteins"/>
    <property type="match status" value="1"/>
</dbReference>
<dbReference type="RefSeq" id="WP_220230424.1">
    <property type="nucleotide sequence ID" value="NZ_JAICBX010000004.1"/>
</dbReference>
<organism evidence="4 5">
    <name type="scientific">Flavimaribacter sediminis</name>
    <dbReference type="NCBI Taxonomy" id="2865987"/>
    <lineage>
        <taxon>Bacteria</taxon>
        <taxon>Pseudomonadati</taxon>
        <taxon>Pseudomonadota</taxon>
        <taxon>Alphaproteobacteria</taxon>
        <taxon>Hyphomicrobiales</taxon>
        <taxon>Rhizobiaceae</taxon>
        <taxon>Flavimaribacter</taxon>
    </lineage>
</organism>
<accession>A0AAE2ZRZ3</accession>
<proteinExistence type="inferred from homology"/>
<name>A0AAE2ZRZ3_9HYPH</name>
<dbReference type="InterPro" id="IPR051545">
    <property type="entry name" value="NAD(P)H_dehydrogenase_qn"/>
</dbReference>
<protein>
    <submittedName>
        <fullName evidence="4">NAD(P)H-dependent oxidoreductase</fullName>
    </submittedName>
</protein>
<evidence type="ECO:0000259" key="3">
    <source>
        <dbReference type="Pfam" id="PF02525"/>
    </source>
</evidence>
<dbReference type="GO" id="GO:0003955">
    <property type="term" value="F:NAD(P)H dehydrogenase (quinone) activity"/>
    <property type="evidence" value="ECO:0007669"/>
    <property type="project" value="TreeGrafter"/>
</dbReference>
<dbReference type="Pfam" id="PF02525">
    <property type="entry name" value="Flavodoxin_2"/>
    <property type="match status" value="1"/>
</dbReference>
<dbReference type="Proteomes" id="UP001196509">
    <property type="component" value="Unassembled WGS sequence"/>
</dbReference>
<keyword evidence="2" id="KW-0560">Oxidoreductase</keyword>
<dbReference type="AlphaFoldDB" id="A0AAE2ZRZ3"/>
<dbReference type="GO" id="GO:0005829">
    <property type="term" value="C:cytosol"/>
    <property type="evidence" value="ECO:0007669"/>
    <property type="project" value="TreeGrafter"/>
</dbReference>
<reference evidence="4" key="1">
    <citation type="submission" date="2021-08" db="EMBL/GenBank/DDBJ databases">
        <title>Hoeflea bacterium WL0058 sp. nov., isolated from the sediment.</title>
        <authorList>
            <person name="Wang L."/>
            <person name="Zhang D."/>
        </authorList>
    </citation>
    <scope>NUCLEOTIDE SEQUENCE</scope>
    <source>
        <strain evidence="4">WL0058</strain>
    </source>
</reference>
<dbReference type="Gene3D" id="3.40.50.360">
    <property type="match status" value="1"/>
</dbReference>
<dbReference type="EMBL" id="JAICBX010000004">
    <property type="protein sequence ID" value="MBW8639715.1"/>
    <property type="molecule type" value="Genomic_DNA"/>
</dbReference>
<dbReference type="PANTHER" id="PTHR10204">
    <property type="entry name" value="NAD P H OXIDOREDUCTASE-RELATED"/>
    <property type="match status" value="1"/>
</dbReference>
<evidence type="ECO:0000313" key="4">
    <source>
        <dbReference type="EMBL" id="MBW8639715.1"/>
    </source>
</evidence>
<evidence type="ECO:0000256" key="1">
    <source>
        <dbReference type="ARBA" id="ARBA00006252"/>
    </source>
</evidence>
<evidence type="ECO:0000313" key="5">
    <source>
        <dbReference type="Proteomes" id="UP001196509"/>
    </source>
</evidence>
<dbReference type="PANTHER" id="PTHR10204:SF34">
    <property type="entry name" value="NAD(P)H DEHYDROGENASE [QUINONE] 1 ISOFORM 1"/>
    <property type="match status" value="1"/>
</dbReference>
<gene>
    <name evidence="4" type="ORF">K1W69_21150</name>
</gene>
<dbReference type="InterPro" id="IPR003680">
    <property type="entry name" value="Flavodoxin_fold"/>
</dbReference>
<comment type="similarity">
    <text evidence="1">Belongs to the NAD(P)H dehydrogenase (quinone) family.</text>
</comment>
<keyword evidence="5" id="KW-1185">Reference proteome</keyword>
<feature type="domain" description="Flavodoxin-like fold" evidence="3">
    <location>
        <begin position="1"/>
        <end position="187"/>
    </location>
</feature>
<dbReference type="InterPro" id="IPR029039">
    <property type="entry name" value="Flavoprotein-like_sf"/>
</dbReference>
<comment type="caution">
    <text evidence="4">The sequence shown here is derived from an EMBL/GenBank/DDBJ whole genome shotgun (WGS) entry which is preliminary data.</text>
</comment>
<sequence>MNALVVYCHPHEGSFTSAVRDVVTGHLRKIGAELRVIDLYGEAFQPVLSESEWRSYEATEDRSDDIARHAEALAWCDTLIFVYPTWWYGHPAILKGWMERILLPGVAFEMPDGGDIKPLLRNVRRLAVYTTCGASWWLTFFIGSLGRKTILRGIGLLCHPRARKSFAAHYSMDSSTAESRARHLEKVEKAIAKLTASRGDQA</sequence>
<evidence type="ECO:0000256" key="2">
    <source>
        <dbReference type="ARBA" id="ARBA00023002"/>
    </source>
</evidence>